<sequence>MIQIDTRYIKRWTKSMFGVFNPVFGVNNVLLAICKLIGGNKIRTDYLDKR</sequence>
<dbReference type="Gramene" id="KZM91931">
    <property type="protein sequence ID" value="KZM91931"/>
    <property type="gene ID" value="DCAR_020704"/>
</dbReference>
<evidence type="ECO:0000313" key="1">
    <source>
        <dbReference type="EMBL" id="WOH06227.1"/>
    </source>
</evidence>
<proteinExistence type="predicted"/>
<reference evidence="1" key="2">
    <citation type="submission" date="2022-03" db="EMBL/GenBank/DDBJ databases">
        <title>Draft title - Genomic analysis of global carrot germplasm unveils the trajectory of domestication and the origin of high carotenoid orange carrot.</title>
        <authorList>
            <person name="Iorizzo M."/>
            <person name="Ellison S."/>
            <person name="Senalik D."/>
            <person name="Macko-Podgorni A."/>
            <person name="Grzebelus D."/>
            <person name="Bostan H."/>
            <person name="Rolling W."/>
            <person name="Curaba J."/>
            <person name="Simon P."/>
        </authorList>
    </citation>
    <scope>NUCLEOTIDE SEQUENCE</scope>
    <source>
        <tissue evidence="1">Leaf</tissue>
    </source>
</reference>
<dbReference type="Proteomes" id="UP000077755">
    <property type="component" value="Chromosome 6"/>
</dbReference>
<keyword evidence="2" id="KW-1185">Reference proteome</keyword>
<gene>
    <name evidence="1" type="ORF">DCAR_0625650</name>
</gene>
<organism evidence="1 2">
    <name type="scientific">Daucus carota subsp. sativus</name>
    <name type="common">Carrot</name>
    <dbReference type="NCBI Taxonomy" id="79200"/>
    <lineage>
        <taxon>Eukaryota</taxon>
        <taxon>Viridiplantae</taxon>
        <taxon>Streptophyta</taxon>
        <taxon>Embryophyta</taxon>
        <taxon>Tracheophyta</taxon>
        <taxon>Spermatophyta</taxon>
        <taxon>Magnoliopsida</taxon>
        <taxon>eudicotyledons</taxon>
        <taxon>Gunneridae</taxon>
        <taxon>Pentapetalae</taxon>
        <taxon>asterids</taxon>
        <taxon>campanulids</taxon>
        <taxon>Apiales</taxon>
        <taxon>Apiaceae</taxon>
        <taxon>Apioideae</taxon>
        <taxon>Scandiceae</taxon>
        <taxon>Daucinae</taxon>
        <taxon>Daucus</taxon>
        <taxon>Daucus sect. Daucus</taxon>
    </lineage>
</organism>
<evidence type="ECO:0000313" key="2">
    <source>
        <dbReference type="Proteomes" id="UP000077755"/>
    </source>
</evidence>
<name>A0A164WL35_DAUCS</name>
<reference evidence="1" key="1">
    <citation type="journal article" date="2016" name="Nat. Genet.">
        <title>A high-quality carrot genome assembly provides new insights into carotenoid accumulation and asterid genome evolution.</title>
        <authorList>
            <person name="Iorizzo M."/>
            <person name="Ellison S."/>
            <person name="Senalik D."/>
            <person name="Zeng P."/>
            <person name="Satapoomin P."/>
            <person name="Huang J."/>
            <person name="Bowman M."/>
            <person name="Iovene M."/>
            <person name="Sanseverino W."/>
            <person name="Cavagnaro P."/>
            <person name="Yildiz M."/>
            <person name="Macko-Podgorni A."/>
            <person name="Moranska E."/>
            <person name="Grzebelus E."/>
            <person name="Grzebelus D."/>
            <person name="Ashrafi H."/>
            <person name="Zheng Z."/>
            <person name="Cheng S."/>
            <person name="Spooner D."/>
            <person name="Van Deynze A."/>
            <person name="Simon P."/>
        </authorList>
    </citation>
    <scope>NUCLEOTIDE SEQUENCE</scope>
    <source>
        <tissue evidence="1">Leaf</tissue>
    </source>
</reference>
<protein>
    <submittedName>
        <fullName evidence="1">Uncharacterized protein</fullName>
    </submittedName>
</protein>
<dbReference type="AlphaFoldDB" id="A0A164WL35"/>
<dbReference type="EMBL" id="CP093348">
    <property type="protein sequence ID" value="WOH06227.1"/>
    <property type="molecule type" value="Genomic_DNA"/>
</dbReference>
<accession>A0A164WL35</accession>